<dbReference type="Gene3D" id="1.20.1250.20">
    <property type="entry name" value="MFS general substrate transporter like domains"/>
    <property type="match status" value="1"/>
</dbReference>
<comment type="subcellular location">
    <subcellularLocation>
        <location evidence="1">Membrane</location>
        <topology evidence="1">Multi-pass membrane protein</topology>
    </subcellularLocation>
</comment>
<keyword evidence="22" id="KW-1185">Reference proteome</keyword>
<dbReference type="SUPFAM" id="SSF103473">
    <property type="entry name" value="MFS general substrate transporter"/>
    <property type="match status" value="1"/>
</dbReference>
<feature type="transmembrane region" description="Helical" evidence="20">
    <location>
        <begin position="61"/>
        <end position="79"/>
    </location>
</feature>
<dbReference type="PANTHER" id="PTHR23512">
    <property type="entry name" value="MAJOR FACILITATOR SUPERFAMILY DOMAIN-CONTAINING PROTEIN 1"/>
    <property type="match status" value="1"/>
</dbReference>
<comment type="catalytic activity">
    <reaction evidence="7">
        <text>L-alpha-aminoacyl-L-lysine(out) = L-alpha-aminoacyl-L-lysine(in)</text>
        <dbReference type="Rhea" id="RHEA:79383"/>
        <dbReference type="ChEBI" id="CHEBI:229966"/>
    </reaction>
</comment>
<evidence type="ECO:0000256" key="15">
    <source>
        <dbReference type="ARBA" id="ARBA00044985"/>
    </source>
</evidence>
<dbReference type="AlphaFoldDB" id="A0A427XWB7"/>
<comment type="catalytic activity">
    <reaction evidence="5">
        <text>L-alpha-aminoacyl-L-histidine(out) = L-alpha-aminoacyl-L-histidine(in)</text>
        <dbReference type="Rhea" id="RHEA:79375"/>
        <dbReference type="ChEBI" id="CHEBI:229967"/>
    </reaction>
</comment>
<dbReference type="InterPro" id="IPR036259">
    <property type="entry name" value="MFS_trans_sf"/>
</dbReference>
<evidence type="ECO:0000313" key="21">
    <source>
        <dbReference type="EMBL" id="RSH83144.1"/>
    </source>
</evidence>
<dbReference type="InterPro" id="IPR011701">
    <property type="entry name" value="MFS"/>
</dbReference>
<organism evidence="21 22">
    <name type="scientific">Apiotrichum porosum</name>
    <dbReference type="NCBI Taxonomy" id="105984"/>
    <lineage>
        <taxon>Eukaryota</taxon>
        <taxon>Fungi</taxon>
        <taxon>Dikarya</taxon>
        <taxon>Basidiomycota</taxon>
        <taxon>Agaricomycotina</taxon>
        <taxon>Tremellomycetes</taxon>
        <taxon>Trichosporonales</taxon>
        <taxon>Trichosporonaceae</taxon>
        <taxon>Apiotrichum</taxon>
    </lineage>
</organism>
<feature type="transmembrane region" description="Helical" evidence="20">
    <location>
        <begin position="306"/>
        <end position="327"/>
    </location>
</feature>
<accession>A0A427XWB7</accession>
<dbReference type="EMBL" id="RSCE01000004">
    <property type="protein sequence ID" value="RSH83144.1"/>
    <property type="molecule type" value="Genomic_DNA"/>
</dbReference>
<feature type="transmembrane region" description="Helical" evidence="20">
    <location>
        <begin position="427"/>
        <end position="445"/>
    </location>
</feature>
<comment type="catalytic activity">
    <reaction evidence="14">
        <text>L-lysyl-glycine(out) = L-lysyl-glycine(in)</text>
        <dbReference type="Rhea" id="RHEA:79407"/>
        <dbReference type="ChEBI" id="CHEBI:191202"/>
    </reaction>
</comment>
<protein>
    <recommendedName>
        <fullName evidence="15">Lysosomal dipeptide transporter MFSD1</fullName>
    </recommendedName>
    <alternativeName>
        <fullName evidence="16">Major facilitator superfamily domain-containing protein 1</fullName>
    </alternativeName>
</protein>
<dbReference type="Pfam" id="PF07690">
    <property type="entry name" value="MFS_1"/>
    <property type="match status" value="1"/>
</dbReference>
<proteinExistence type="predicted"/>
<evidence type="ECO:0000256" key="4">
    <source>
        <dbReference type="ARBA" id="ARBA00044881"/>
    </source>
</evidence>
<comment type="catalytic activity">
    <reaction evidence="13">
        <text>L-alanyl-L-lysine(out) = L-alanyl-L-lysine(in)</text>
        <dbReference type="Rhea" id="RHEA:79415"/>
        <dbReference type="ChEBI" id="CHEBI:192470"/>
    </reaction>
</comment>
<dbReference type="InterPro" id="IPR052187">
    <property type="entry name" value="MFSD1"/>
</dbReference>
<evidence type="ECO:0000256" key="9">
    <source>
        <dbReference type="ARBA" id="ARBA00044899"/>
    </source>
</evidence>
<evidence type="ECO:0000256" key="19">
    <source>
        <dbReference type="SAM" id="MobiDB-lite"/>
    </source>
</evidence>
<keyword evidence="20" id="KW-0472">Membrane</keyword>
<feature type="transmembrane region" description="Helical" evidence="20">
    <location>
        <begin position="220"/>
        <end position="245"/>
    </location>
</feature>
<keyword evidence="20" id="KW-0812">Transmembrane</keyword>
<feature type="transmembrane region" description="Helical" evidence="20">
    <location>
        <begin position="360"/>
        <end position="384"/>
    </location>
</feature>
<comment type="subunit">
    <text evidence="18">Homodimer. Interacts with lysosomal protein GLMP (via lumenal domain); the interaction starts while both proteins are still in the endoplasmic reticulum and is required for stabilization of MFSD1 in lysosomes but has no direct effect on its targeting to lysosomes or transporter activity.</text>
</comment>
<comment type="catalytic activity">
    <reaction evidence="3">
        <text>L-histidyl-glycine(out) = L-histidyl-glycine(in)</text>
        <dbReference type="Rhea" id="RHEA:79395"/>
        <dbReference type="ChEBI" id="CHEBI:229957"/>
    </reaction>
</comment>
<comment type="catalytic activity">
    <reaction evidence="10">
        <text>L-lysyl-L-lysine(out) = L-lysyl-L-lysine(in)</text>
        <dbReference type="Rhea" id="RHEA:79403"/>
        <dbReference type="ChEBI" id="CHEBI:229956"/>
    </reaction>
</comment>
<comment type="catalytic activity">
    <reaction evidence="6">
        <text>L-lysyl-L-alpha-amino acid(out) = L-lysyl-L-alpha-amino acid(in)</text>
        <dbReference type="Rhea" id="RHEA:79387"/>
        <dbReference type="ChEBI" id="CHEBI:229965"/>
    </reaction>
</comment>
<feature type="transmembrane region" description="Helical" evidence="20">
    <location>
        <begin position="333"/>
        <end position="353"/>
    </location>
</feature>
<feature type="transmembrane region" description="Helical" evidence="20">
    <location>
        <begin position="489"/>
        <end position="511"/>
    </location>
</feature>
<evidence type="ECO:0000256" key="10">
    <source>
        <dbReference type="ARBA" id="ARBA00044900"/>
    </source>
</evidence>
<name>A0A427XWB7_9TREE</name>
<evidence type="ECO:0000256" key="2">
    <source>
        <dbReference type="ARBA" id="ARBA00044876"/>
    </source>
</evidence>
<evidence type="ECO:0000256" key="14">
    <source>
        <dbReference type="ARBA" id="ARBA00044924"/>
    </source>
</evidence>
<comment type="catalytic activity">
    <reaction evidence="4">
        <text>L-alpha-aminoacyl-L-arginine(out) = L-alpha-aminoacyl-L-arginine(in)</text>
        <dbReference type="Rhea" id="RHEA:79367"/>
        <dbReference type="ChEBI" id="CHEBI:229968"/>
    </reaction>
</comment>
<reference evidence="21 22" key="1">
    <citation type="submission" date="2018-11" db="EMBL/GenBank/DDBJ databases">
        <title>Genome sequence of Apiotrichum porosum DSM 27194.</title>
        <authorList>
            <person name="Aliyu H."/>
            <person name="Gorte O."/>
            <person name="Ochsenreither K."/>
        </authorList>
    </citation>
    <scope>NUCLEOTIDE SEQUENCE [LARGE SCALE GENOMIC DNA]</scope>
    <source>
        <strain evidence="21 22">DSM 27194</strain>
    </source>
</reference>
<feature type="transmembrane region" description="Helical" evidence="20">
    <location>
        <begin position="129"/>
        <end position="149"/>
    </location>
</feature>
<feature type="transmembrane region" description="Helical" evidence="20">
    <location>
        <begin position="99"/>
        <end position="122"/>
    </location>
</feature>
<dbReference type="PANTHER" id="PTHR23512:SF12">
    <property type="entry name" value="TRANSPORTER, PUTATIVE (AFU_ORTHOLOGUE AFUA_4G00260)-RELATED"/>
    <property type="match status" value="1"/>
</dbReference>
<keyword evidence="20" id="KW-1133">Transmembrane helix</keyword>
<evidence type="ECO:0000256" key="13">
    <source>
        <dbReference type="ARBA" id="ARBA00044919"/>
    </source>
</evidence>
<comment type="caution">
    <text evidence="21">The sequence shown here is derived from an EMBL/GenBank/DDBJ whole genome shotgun (WGS) entry which is preliminary data.</text>
</comment>
<dbReference type="GO" id="GO:0016020">
    <property type="term" value="C:membrane"/>
    <property type="evidence" value="ECO:0007669"/>
    <property type="project" value="UniProtKB-SubCell"/>
</dbReference>
<comment type="function">
    <text evidence="17">Lysosomal dipeptide uniporter that selectively exports lysine, arginine or histidine-containing dipeptides with a net positive charge from the lysosome lumen into the cytosol. Could play a role in a specific type of protein O-glycosylation indirectly regulating macrophages migration and tissue invasion. Also essential for liver homeostasis.</text>
</comment>
<dbReference type="RefSeq" id="XP_028477096.1">
    <property type="nucleotide sequence ID" value="XM_028622204.1"/>
</dbReference>
<dbReference type="GeneID" id="39591346"/>
<evidence type="ECO:0000256" key="20">
    <source>
        <dbReference type="SAM" id="Phobius"/>
    </source>
</evidence>
<sequence length="512" mass="55798">MAPHMSAVADRPPNSETTSQDEDYDDDKAVVARCEDPKEMGDKNKLANEINWQIDDIPLKYRIMAFCFVVLFSTGAAFAEATLGPLKSTIMKELNLNNAQFASISTASNLVNTVLPIIGGAVMDYYGGLYGAAIASGFCVVGSIIAASSTNSGKYGLLIGGRIFMGFGSIIIETSQNKLYAHWFNGSLLAFAIALDLAWNSVTTVIARACAVPMSRLGGWYGWGLWIPAISTVFCALIVVGYGVFERRVVPQQYRPVAGRDIVKGGGLKRTQAAFLNILRIARTVYSANLTDIQERTRGTTALTGGYYSSLLNVVVIVVVPVLGLFYDKIGWRMPFVSLGAIAYVIAFALIGLTTVNAIAPILIASFALALNVLPFIGSIPLIINDPTLMGTAYGMWSSFVACNNIILEVACGAIQDATPGQSYERVIYFLIAIKAWQVFEGPILDFLDGKLLGHVLRKNEKQRIKLRDEMALEGKEFKGWKVYKSVTMFFGGQYVIMVIVSWVLFFIYTIG</sequence>
<evidence type="ECO:0000256" key="7">
    <source>
        <dbReference type="ARBA" id="ARBA00044893"/>
    </source>
</evidence>
<feature type="region of interest" description="Disordered" evidence="19">
    <location>
        <begin position="1"/>
        <end position="26"/>
    </location>
</feature>
<evidence type="ECO:0000256" key="5">
    <source>
        <dbReference type="ARBA" id="ARBA00044884"/>
    </source>
</evidence>
<evidence type="ECO:0000256" key="3">
    <source>
        <dbReference type="ARBA" id="ARBA00044878"/>
    </source>
</evidence>
<evidence type="ECO:0000256" key="16">
    <source>
        <dbReference type="ARBA" id="ARBA00045018"/>
    </source>
</evidence>
<evidence type="ECO:0000313" key="22">
    <source>
        <dbReference type="Proteomes" id="UP000279236"/>
    </source>
</evidence>
<feature type="transmembrane region" description="Helical" evidence="20">
    <location>
        <begin position="179"/>
        <end position="200"/>
    </location>
</feature>
<evidence type="ECO:0000256" key="1">
    <source>
        <dbReference type="ARBA" id="ARBA00004141"/>
    </source>
</evidence>
<dbReference type="GO" id="GO:0022857">
    <property type="term" value="F:transmembrane transporter activity"/>
    <property type="evidence" value="ECO:0007669"/>
    <property type="project" value="InterPro"/>
</dbReference>
<dbReference type="Proteomes" id="UP000279236">
    <property type="component" value="Unassembled WGS sequence"/>
</dbReference>
<evidence type="ECO:0000256" key="6">
    <source>
        <dbReference type="ARBA" id="ARBA00044891"/>
    </source>
</evidence>
<comment type="catalytic activity">
    <reaction evidence="12">
        <text>L-histidyl-L-alpha-amino acid(out) = L-histidyl-L-alpha-amino acid(in)</text>
        <dbReference type="Rhea" id="RHEA:79379"/>
        <dbReference type="ChEBI" id="CHEBI:229964"/>
    </reaction>
</comment>
<evidence type="ECO:0000256" key="8">
    <source>
        <dbReference type="ARBA" id="ARBA00044898"/>
    </source>
</evidence>
<dbReference type="OrthoDB" id="424834at2759"/>
<gene>
    <name evidence="21" type="ORF">EHS24_006803</name>
</gene>
<comment type="catalytic activity">
    <reaction evidence="2">
        <text>L-lysyl-L-alanine(out) = L-lysyl-L-alanine(in)</text>
        <dbReference type="Rhea" id="RHEA:79399"/>
        <dbReference type="ChEBI" id="CHEBI:229954"/>
    </reaction>
</comment>
<comment type="catalytic activity">
    <reaction evidence="8">
        <text>L-aspartyl-L-lysine(out) = L-aspartyl-L-lysine(in)</text>
        <dbReference type="Rhea" id="RHEA:79411"/>
        <dbReference type="ChEBI" id="CHEBI:229953"/>
    </reaction>
</comment>
<evidence type="ECO:0000256" key="17">
    <source>
        <dbReference type="ARBA" id="ARBA00045709"/>
    </source>
</evidence>
<evidence type="ECO:0000256" key="11">
    <source>
        <dbReference type="ARBA" id="ARBA00044903"/>
    </source>
</evidence>
<evidence type="ECO:0000256" key="12">
    <source>
        <dbReference type="ARBA" id="ARBA00044912"/>
    </source>
</evidence>
<comment type="catalytic activity">
    <reaction evidence="9">
        <text>L-arginyl-L-alpha-amino acid(out) = L-arginyl-L-alpha-amino acid(in)</text>
        <dbReference type="Rhea" id="RHEA:79371"/>
        <dbReference type="ChEBI" id="CHEBI:84315"/>
    </reaction>
</comment>
<comment type="catalytic activity">
    <reaction evidence="11">
        <text>L-arginyl-glycine(out) = L-arginyl-glycine(in)</text>
        <dbReference type="Rhea" id="RHEA:79391"/>
        <dbReference type="ChEBI" id="CHEBI:229955"/>
    </reaction>
</comment>
<evidence type="ECO:0000256" key="18">
    <source>
        <dbReference type="ARBA" id="ARBA00046376"/>
    </source>
</evidence>
<feature type="transmembrane region" description="Helical" evidence="20">
    <location>
        <begin position="396"/>
        <end position="415"/>
    </location>
</feature>
<feature type="transmembrane region" description="Helical" evidence="20">
    <location>
        <begin position="155"/>
        <end position="172"/>
    </location>
</feature>